<gene>
    <name evidence="1" type="ORF">MENTE1834_LOCUS44729</name>
</gene>
<protein>
    <submittedName>
        <fullName evidence="1">Uncharacterized protein</fullName>
    </submittedName>
</protein>
<dbReference type="Proteomes" id="UP001497535">
    <property type="component" value="Unassembled WGS sequence"/>
</dbReference>
<accession>A0ACB1AY35</accession>
<reference evidence="1" key="1">
    <citation type="submission" date="2023-11" db="EMBL/GenBank/DDBJ databases">
        <authorList>
            <person name="Poullet M."/>
        </authorList>
    </citation>
    <scope>NUCLEOTIDE SEQUENCE</scope>
    <source>
        <strain evidence="1">E1834</strain>
    </source>
</reference>
<organism evidence="1 2">
    <name type="scientific">Meloidogyne enterolobii</name>
    <name type="common">Root-knot nematode worm</name>
    <name type="synonym">Meloidogyne mayaguensis</name>
    <dbReference type="NCBI Taxonomy" id="390850"/>
    <lineage>
        <taxon>Eukaryota</taxon>
        <taxon>Metazoa</taxon>
        <taxon>Ecdysozoa</taxon>
        <taxon>Nematoda</taxon>
        <taxon>Chromadorea</taxon>
        <taxon>Rhabditida</taxon>
        <taxon>Tylenchina</taxon>
        <taxon>Tylenchomorpha</taxon>
        <taxon>Tylenchoidea</taxon>
        <taxon>Meloidogynidae</taxon>
        <taxon>Meloidogyninae</taxon>
        <taxon>Meloidogyne</taxon>
    </lineage>
</organism>
<evidence type="ECO:0000313" key="2">
    <source>
        <dbReference type="Proteomes" id="UP001497535"/>
    </source>
</evidence>
<proteinExistence type="predicted"/>
<keyword evidence="2" id="KW-1185">Reference proteome</keyword>
<evidence type="ECO:0000313" key="1">
    <source>
        <dbReference type="EMBL" id="CAK5111713.1"/>
    </source>
</evidence>
<sequence length="133" mass="15842">MLYLNILVKGTRLLIMNCNRIEVIEALVFNVEIFCLPYRDDQYYVAEGLKLNYFDVQKAKIGEDWYEYCVEKRRKFKTALSFAENMMFSDDEHIDDLPLAISLRSAMYDFENKFQFNTNKLFEYGIKKILKGT</sequence>
<comment type="caution">
    <text evidence="1">The sequence shown here is derived from an EMBL/GenBank/DDBJ whole genome shotgun (WGS) entry which is preliminary data.</text>
</comment>
<dbReference type="EMBL" id="CAVMJV010000140">
    <property type="protein sequence ID" value="CAK5111713.1"/>
    <property type="molecule type" value="Genomic_DNA"/>
</dbReference>
<name>A0ACB1AY35_MELEN</name>